<dbReference type="AlphaFoldDB" id="A0A7Y0HIB7"/>
<evidence type="ECO:0008006" key="4">
    <source>
        <dbReference type="Google" id="ProtNLM"/>
    </source>
</evidence>
<feature type="region of interest" description="Disordered" evidence="1">
    <location>
        <begin position="1"/>
        <end position="31"/>
    </location>
</feature>
<evidence type="ECO:0000313" key="2">
    <source>
        <dbReference type="EMBL" id="NMM46374.1"/>
    </source>
</evidence>
<evidence type="ECO:0000313" key="3">
    <source>
        <dbReference type="Proteomes" id="UP000539372"/>
    </source>
</evidence>
<name>A0A7Y0HIB7_9PROT</name>
<accession>A0A7Y0HIB7</accession>
<organism evidence="2 3">
    <name type="scientific">Pacificispira spongiicola</name>
    <dbReference type="NCBI Taxonomy" id="2729598"/>
    <lineage>
        <taxon>Bacteria</taxon>
        <taxon>Pseudomonadati</taxon>
        <taxon>Pseudomonadota</taxon>
        <taxon>Alphaproteobacteria</taxon>
        <taxon>Rhodospirillales</taxon>
        <taxon>Rhodospirillaceae</taxon>
        <taxon>Pacificispira</taxon>
    </lineage>
</organism>
<dbReference type="EMBL" id="JABBNT010000005">
    <property type="protein sequence ID" value="NMM46374.1"/>
    <property type="molecule type" value="Genomic_DNA"/>
</dbReference>
<comment type="caution">
    <text evidence="2">The sequence shown here is derived from an EMBL/GenBank/DDBJ whole genome shotgun (WGS) entry which is preliminary data.</text>
</comment>
<proteinExistence type="predicted"/>
<evidence type="ECO:0000256" key="1">
    <source>
        <dbReference type="SAM" id="MobiDB-lite"/>
    </source>
</evidence>
<keyword evidence="3" id="KW-1185">Reference proteome</keyword>
<dbReference type="RefSeq" id="WP_169626734.1">
    <property type="nucleotide sequence ID" value="NZ_JABBNT010000005.1"/>
</dbReference>
<gene>
    <name evidence="2" type="ORF">HH303_17920</name>
</gene>
<sequence length="141" mass="15690">MKSFDIKTTRSTVGETRSRQPSAEDTSSTAEELSALAKVKVGGEAGSQRFRSSSIRFEMDGKTLEIFDISASGICLRDLPTWIEEGQALSFALLLVSEEGIRRISLSGMVHHRDGADVVVTYPAPFENWEKFLREFIARNM</sequence>
<feature type="compositionally biased region" description="Polar residues" evidence="1">
    <location>
        <begin position="9"/>
        <end position="31"/>
    </location>
</feature>
<protein>
    <recommendedName>
        <fullName evidence="4">PilZ domain-containing protein</fullName>
    </recommendedName>
</protein>
<dbReference type="Proteomes" id="UP000539372">
    <property type="component" value="Unassembled WGS sequence"/>
</dbReference>
<reference evidence="2 3" key="1">
    <citation type="submission" date="2020-04" db="EMBL/GenBank/DDBJ databases">
        <title>Rhodospirillaceae bacterium KN72 isolated from deep sea.</title>
        <authorList>
            <person name="Zhang D.-C."/>
        </authorList>
    </citation>
    <scope>NUCLEOTIDE SEQUENCE [LARGE SCALE GENOMIC DNA]</scope>
    <source>
        <strain evidence="2 3">KN72</strain>
    </source>
</reference>